<dbReference type="InterPro" id="IPR027417">
    <property type="entry name" value="P-loop_NTPase"/>
</dbReference>
<comment type="caution">
    <text evidence="6">The sequence shown here is derived from an EMBL/GenBank/DDBJ whole genome shotgun (WGS) entry which is preliminary data.</text>
</comment>
<dbReference type="SUPFAM" id="SSF48452">
    <property type="entry name" value="TPR-like"/>
    <property type="match status" value="2"/>
</dbReference>
<reference evidence="6" key="1">
    <citation type="journal article" date="2014" name="Int. J. Syst. Evol. Microbiol.">
        <title>Complete genome sequence of Corynebacterium casei LMG S-19264T (=DSM 44701T), isolated from a smear-ripened cheese.</title>
        <authorList>
            <consortium name="US DOE Joint Genome Institute (JGI-PGF)"/>
            <person name="Walter F."/>
            <person name="Albersmeier A."/>
            <person name="Kalinowski J."/>
            <person name="Ruckert C."/>
        </authorList>
    </citation>
    <scope>NUCLEOTIDE SEQUENCE</scope>
    <source>
        <strain evidence="6">JCM 14371</strain>
    </source>
</reference>
<gene>
    <name evidence="6" type="ORF">GCM10008939_20860</name>
</gene>
<feature type="compositionally biased region" description="Basic and acidic residues" evidence="3">
    <location>
        <begin position="242"/>
        <end position="253"/>
    </location>
</feature>
<dbReference type="SMART" id="SM00382">
    <property type="entry name" value="AAA"/>
    <property type="match status" value="1"/>
</dbReference>
<evidence type="ECO:0000256" key="2">
    <source>
        <dbReference type="ARBA" id="ARBA00022840"/>
    </source>
</evidence>
<reference evidence="6" key="2">
    <citation type="submission" date="2020-09" db="EMBL/GenBank/DDBJ databases">
        <authorList>
            <person name="Sun Q."/>
            <person name="Ohkuma M."/>
        </authorList>
    </citation>
    <scope>NUCLEOTIDE SEQUENCE</scope>
    <source>
        <strain evidence="6">JCM 14371</strain>
    </source>
</reference>
<dbReference type="InterPro" id="IPR011990">
    <property type="entry name" value="TPR-like_helical_dom_sf"/>
</dbReference>
<keyword evidence="2" id="KW-0067">ATP-binding</keyword>
<evidence type="ECO:0000256" key="1">
    <source>
        <dbReference type="ARBA" id="ARBA00022741"/>
    </source>
</evidence>
<dbReference type="PANTHER" id="PTHR16305:SF35">
    <property type="entry name" value="TRANSCRIPTIONAL ACTIVATOR DOMAIN"/>
    <property type="match status" value="1"/>
</dbReference>
<dbReference type="Gene3D" id="1.25.40.10">
    <property type="entry name" value="Tetratricopeptide repeat domain"/>
    <property type="match status" value="3"/>
</dbReference>
<name>A0A917PGA9_9DEIO</name>
<keyword evidence="7" id="KW-1185">Reference proteome</keyword>
<feature type="domain" description="Bacterial transcriptional activator" evidence="5">
    <location>
        <begin position="105"/>
        <end position="241"/>
    </location>
</feature>
<dbReference type="SUPFAM" id="SSF52540">
    <property type="entry name" value="P-loop containing nucleoside triphosphate hydrolases"/>
    <property type="match status" value="1"/>
</dbReference>
<dbReference type="AlphaFoldDB" id="A0A917PGA9"/>
<accession>A0A917PGA9</accession>
<proteinExistence type="predicted"/>
<dbReference type="Gene3D" id="3.40.50.300">
    <property type="entry name" value="P-loop containing nucleotide triphosphate hydrolases"/>
    <property type="match status" value="1"/>
</dbReference>
<dbReference type="Proteomes" id="UP000635726">
    <property type="component" value="Unassembled WGS sequence"/>
</dbReference>
<dbReference type="InterPro" id="IPR041664">
    <property type="entry name" value="AAA_16"/>
</dbReference>
<feature type="region of interest" description="Disordered" evidence="3">
    <location>
        <begin position="241"/>
        <end position="265"/>
    </location>
</feature>
<evidence type="ECO:0000313" key="7">
    <source>
        <dbReference type="Proteomes" id="UP000635726"/>
    </source>
</evidence>
<dbReference type="EMBL" id="BMOE01000006">
    <property type="protein sequence ID" value="GGJ76511.1"/>
    <property type="molecule type" value="Genomic_DNA"/>
</dbReference>
<dbReference type="Gene3D" id="1.10.10.10">
    <property type="entry name" value="Winged helix-like DNA-binding domain superfamily/Winged helix DNA-binding domain"/>
    <property type="match status" value="1"/>
</dbReference>
<dbReference type="GO" id="GO:0005737">
    <property type="term" value="C:cytoplasm"/>
    <property type="evidence" value="ECO:0007669"/>
    <property type="project" value="TreeGrafter"/>
</dbReference>
<dbReference type="Pfam" id="PF13191">
    <property type="entry name" value="AAA_16"/>
    <property type="match status" value="1"/>
</dbReference>
<dbReference type="InterPro" id="IPR003593">
    <property type="entry name" value="AAA+_ATPase"/>
</dbReference>
<evidence type="ECO:0000313" key="6">
    <source>
        <dbReference type="EMBL" id="GGJ76511.1"/>
    </source>
</evidence>
<evidence type="ECO:0000259" key="4">
    <source>
        <dbReference type="SMART" id="SM00382"/>
    </source>
</evidence>
<feature type="domain" description="AAA+ ATPase" evidence="4">
    <location>
        <begin position="290"/>
        <end position="489"/>
    </location>
</feature>
<sequence>MTPGRDSGLPESVPETVHVTVLGPPVIRTHLGDTRPLERKVAALLTFVALEGEQTRSVLAGLLWPDVTEHAARNNLRQTLYRLRGLTGDILSPGERVRLLPVVTVDVTALELAAFEGRAADVLHFGHDLLSGLDYDDCPDLQDWLLAQRERLRNVQQDAQLTLMRAAEARGELHAALAAAEGLLLLEPVSEFAYRSVMDLHHRLGDRGAALRAYARCREVLQRELGVEPMPQTVALAQVITRDTDSRTPERASPRPAPAAQGSPGGWLEPFVPLVGRSAALREVRAALEAGRRVYLVGPAGSGKTRLALDALDTLARAHGTRVRTVTGRPGDDAFPYATLARAVRELRRSHPGLPLPGWVDAEIARLQPERSPALPPLVTHEDRLRFSEAVAALYAHAAAAGDTLLFLDDVHFMDTSSWEIWQYVLGHPDIRSGARAVLAYRAAELPPERLAALRAAARAREASAVTLEPLTDEDVHVLMRHLAPDAPHTFVHDLARSTGGLPLTLLETLRALREAGALTRGWPAHLPHLPGLQALMTRRLEALGGDALRLARIAAVAGPAFSAELAADVLGTHPVDLGPPWTELVQARVLSVPGSPSPFTHDLLAQATLQALPAPITALLHGRIAAALERRAAHDDPGRLARHWALAGNDARAAQWHVQAARTYHANGAVTAAADAYRQALHAGLTPEEQVAARRALGVTLTDFDPALAEHELQLAQTQARALRLTLDLSLGAAALAELRRKQGRLPEGLQAIGDALRILPEDAAPAVRAGLWRARFWLHLRAAQVPDAETAIGEALRHAPGDPDLENERALLLWHTGRGPEAVEAYEALLRAVPPGAPSGFENNLAWTYWTLGRNAEAAELLERLLAAPSSPYSQGLYRANLSTVLTSLGQSRRALHELRLARPLLERYPLHLTDVHHRTSIVHYRAGRDQAALMSLEAALPLAREVNDPYRLAFVLASLAATLARRGHTDAALPLALEAQTLAARTGYPLVDCVAAQALSVVNIHSQGGPATGGAAERHAEAAASIARACSMPEQLAHALLLQAQATTRASWRQALQREALQLGQTHDFPDVTWRAAAALTPAEPDLRAVAQTALHRLREAAPDGWYRT</sequence>
<dbReference type="InterPro" id="IPR005158">
    <property type="entry name" value="BTAD"/>
</dbReference>
<dbReference type="InterPro" id="IPR036388">
    <property type="entry name" value="WH-like_DNA-bd_sf"/>
</dbReference>
<evidence type="ECO:0000259" key="5">
    <source>
        <dbReference type="SMART" id="SM01043"/>
    </source>
</evidence>
<organism evidence="6 7">
    <name type="scientific">Deinococcus aquiradiocola</name>
    <dbReference type="NCBI Taxonomy" id="393059"/>
    <lineage>
        <taxon>Bacteria</taxon>
        <taxon>Thermotogati</taxon>
        <taxon>Deinococcota</taxon>
        <taxon>Deinococci</taxon>
        <taxon>Deinococcales</taxon>
        <taxon>Deinococcaceae</taxon>
        <taxon>Deinococcus</taxon>
    </lineage>
</organism>
<dbReference type="PANTHER" id="PTHR16305">
    <property type="entry name" value="TESTICULAR SOLUBLE ADENYLYL CYCLASE"/>
    <property type="match status" value="1"/>
</dbReference>
<protein>
    <submittedName>
        <fullName evidence="6">Uncharacterized protein</fullName>
    </submittedName>
</protein>
<keyword evidence="1" id="KW-0547">Nucleotide-binding</keyword>
<dbReference type="GO" id="GO:0004016">
    <property type="term" value="F:adenylate cyclase activity"/>
    <property type="evidence" value="ECO:0007669"/>
    <property type="project" value="TreeGrafter"/>
</dbReference>
<dbReference type="RefSeq" id="WP_188963203.1">
    <property type="nucleotide sequence ID" value="NZ_BMOE01000006.1"/>
</dbReference>
<dbReference type="GO" id="GO:0005524">
    <property type="term" value="F:ATP binding"/>
    <property type="evidence" value="ECO:0007669"/>
    <property type="project" value="UniProtKB-KW"/>
</dbReference>
<dbReference type="SMART" id="SM01043">
    <property type="entry name" value="BTAD"/>
    <property type="match status" value="1"/>
</dbReference>
<dbReference type="Pfam" id="PF03704">
    <property type="entry name" value="BTAD"/>
    <property type="match status" value="1"/>
</dbReference>
<evidence type="ECO:0000256" key="3">
    <source>
        <dbReference type="SAM" id="MobiDB-lite"/>
    </source>
</evidence>